<proteinExistence type="predicted"/>
<name>A0AAV0WVV7_9HEMI</name>
<dbReference type="AlphaFoldDB" id="A0AAV0WVV7"/>
<evidence type="ECO:0008006" key="3">
    <source>
        <dbReference type="Google" id="ProtNLM"/>
    </source>
</evidence>
<sequence length="168" mass="19412">MQAFLEENDEQASTNIVNEIIEHLKQLKNSFEQYFPADREVLLKDHEWVLNPFSVCMKPSSLSSSDYERLIDLTSDLTLKSSFNSNSYAEFWLSLKDKNYEGLSEKAKTLFLPFAITYLCESGFSSYAATKTKYRNRLNVEPDLRLQLSKIKPDIAQLCQNKQAHTSH</sequence>
<gene>
    <name evidence="1" type="ORF">MEUPH1_LOCUS15117</name>
</gene>
<comment type="caution">
    <text evidence="1">The sequence shown here is derived from an EMBL/GenBank/DDBJ whole genome shotgun (WGS) entry which is preliminary data.</text>
</comment>
<dbReference type="PANTHER" id="PTHR45913:SF19">
    <property type="entry name" value="LOW QUALITY PROTEIN: ZINC FINGER BED DOMAIN-CONTAINING PROTEIN 5-LIKE"/>
    <property type="match status" value="1"/>
</dbReference>
<dbReference type="EMBL" id="CARXXK010000002">
    <property type="protein sequence ID" value="CAI6359736.1"/>
    <property type="molecule type" value="Genomic_DNA"/>
</dbReference>
<accession>A0AAV0WVV7</accession>
<dbReference type="Proteomes" id="UP001160148">
    <property type="component" value="Unassembled WGS sequence"/>
</dbReference>
<protein>
    <recommendedName>
        <fullName evidence="3">Transposase</fullName>
    </recommendedName>
</protein>
<organism evidence="1 2">
    <name type="scientific">Macrosiphum euphorbiae</name>
    <name type="common">potato aphid</name>
    <dbReference type="NCBI Taxonomy" id="13131"/>
    <lineage>
        <taxon>Eukaryota</taxon>
        <taxon>Metazoa</taxon>
        <taxon>Ecdysozoa</taxon>
        <taxon>Arthropoda</taxon>
        <taxon>Hexapoda</taxon>
        <taxon>Insecta</taxon>
        <taxon>Pterygota</taxon>
        <taxon>Neoptera</taxon>
        <taxon>Paraneoptera</taxon>
        <taxon>Hemiptera</taxon>
        <taxon>Sternorrhyncha</taxon>
        <taxon>Aphidomorpha</taxon>
        <taxon>Aphidoidea</taxon>
        <taxon>Aphididae</taxon>
        <taxon>Macrosiphini</taxon>
        <taxon>Macrosiphum</taxon>
    </lineage>
</organism>
<dbReference type="PANTHER" id="PTHR45913">
    <property type="entry name" value="EPM2A-INTERACTING PROTEIN 1"/>
    <property type="match status" value="1"/>
</dbReference>
<evidence type="ECO:0000313" key="2">
    <source>
        <dbReference type="Proteomes" id="UP001160148"/>
    </source>
</evidence>
<evidence type="ECO:0000313" key="1">
    <source>
        <dbReference type="EMBL" id="CAI6359736.1"/>
    </source>
</evidence>
<keyword evidence="2" id="KW-1185">Reference proteome</keyword>
<reference evidence="1 2" key="1">
    <citation type="submission" date="2023-01" db="EMBL/GenBank/DDBJ databases">
        <authorList>
            <person name="Whitehead M."/>
        </authorList>
    </citation>
    <scope>NUCLEOTIDE SEQUENCE [LARGE SCALE GENOMIC DNA]</scope>
</reference>